<evidence type="ECO:0000256" key="1">
    <source>
        <dbReference type="ARBA" id="ARBA00008231"/>
    </source>
</evidence>
<dbReference type="PATRIC" id="fig|1110502.3.peg.2666"/>
<evidence type="ECO:0000313" key="5">
    <source>
        <dbReference type="Proteomes" id="UP000005258"/>
    </source>
</evidence>
<evidence type="ECO:0000256" key="3">
    <source>
        <dbReference type="ARBA" id="ARBA00023186"/>
    </source>
</evidence>
<dbReference type="PANTHER" id="PTHR21013:SF10">
    <property type="entry name" value="ATP SYNTHASE MITOCHONDRIAL F1 COMPLEX ASSEMBLY FACTOR 2"/>
    <property type="match status" value="1"/>
</dbReference>
<dbReference type="InterPro" id="IPR023335">
    <property type="entry name" value="ATP12_ortho_dom_sf"/>
</dbReference>
<dbReference type="Gene3D" id="1.10.3580.10">
    <property type="entry name" value="ATP12 ATPase"/>
    <property type="match status" value="1"/>
</dbReference>
<dbReference type="EMBL" id="CP003236">
    <property type="protein sequence ID" value="AFK54439.1"/>
    <property type="molecule type" value="Genomic_DNA"/>
</dbReference>
<keyword evidence="5" id="KW-1185">Reference proteome</keyword>
<keyword evidence="3" id="KW-0143">Chaperone</keyword>
<protein>
    <submittedName>
        <fullName evidence="4">ATP synthase</fullName>
    </submittedName>
</protein>
<name>I3TNV1_TISMK</name>
<sequence>MSDAVTRRKRFYKAAEAAPSAGEGAAGGGWAVLLDGRGLRTPAKAPLVVPGRALAQLIADEWAAQETHIAPETMPATKLANVVIDRVVPHRAQIAAELAGYIGTDLVCYRADNPKELAALQARHWDPLVDWARTRYDIHLVTTTGLLAVDQPPATVERLTRAIEAADPWRLAVLHGAVTTAGSVVIGLALAEAGIDPATAYDAAFADEHFQIARWGEDAEQAERLALLRRDLDDLARIRDALNAG</sequence>
<dbReference type="RefSeq" id="WP_014746116.1">
    <property type="nucleotide sequence ID" value="NC_017956.1"/>
</dbReference>
<evidence type="ECO:0000256" key="2">
    <source>
        <dbReference type="ARBA" id="ARBA00022946"/>
    </source>
</evidence>
<dbReference type="Gene3D" id="3.30.2180.10">
    <property type="entry name" value="ATP12-like"/>
    <property type="match status" value="1"/>
</dbReference>
<dbReference type="STRING" id="1110502.TMO_2601"/>
<evidence type="ECO:0000313" key="4">
    <source>
        <dbReference type="EMBL" id="AFK54439.1"/>
    </source>
</evidence>
<dbReference type="AlphaFoldDB" id="I3TNV1"/>
<dbReference type="InterPro" id="IPR011419">
    <property type="entry name" value="ATP12_ATP_synth-F1-assembly"/>
</dbReference>
<proteinExistence type="inferred from homology"/>
<keyword evidence="2" id="KW-0809">Transit peptide</keyword>
<reference evidence="4 5" key="1">
    <citation type="journal article" date="2012" name="J. Am. Chem. Soc.">
        <title>Bacterial biosynthesis and maturation of the didemnin anti-cancer agents.</title>
        <authorList>
            <person name="Xu Y."/>
            <person name="Kersten R.D."/>
            <person name="Nam S.J."/>
            <person name="Lu L."/>
            <person name="Al-Suwailem A.M."/>
            <person name="Zheng H."/>
            <person name="Fenical W."/>
            <person name="Dorrestein P.C."/>
            <person name="Moore B.S."/>
            <person name="Qian P.Y."/>
        </authorList>
    </citation>
    <scope>NUCLEOTIDE SEQUENCE [LARGE SCALE GENOMIC DNA]</scope>
    <source>
        <strain evidence="4 5">KA081020-065</strain>
    </source>
</reference>
<dbReference type="HOGENOM" id="CLU_047893_3_0_5"/>
<dbReference type="eggNOG" id="COG5387">
    <property type="taxonomic scope" value="Bacteria"/>
</dbReference>
<dbReference type="Proteomes" id="UP000005258">
    <property type="component" value="Chromosome"/>
</dbReference>
<dbReference type="GO" id="GO:0043461">
    <property type="term" value="P:proton-transporting ATP synthase complex assembly"/>
    <property type="evidence" value="ECO:0007669"/>
    <property type="project" value="InterPro"/>
</dbReference>
<dbReference type="PANTHER" id="PTHR21013">
    <property type="entry name" value="ATP SYNTHASE MITOCHONDRIAL F1 COMPLEX ASSEMBLY FACTOR 2/ATP12 PROTEIN, MITOCHONDRIAL PRECURSOR"/>
    <property type="match status" value="1"/>
</dbReference>
<dbReference type="Pfam" id="PF07542">
    <property type="entry name" value="ATP12"/>
    <property type="match status" value="1"/>
</dbReference>
<gene>
    <name evidence="4" type="ordered locus">TMO_2601</name>
</gene>
<organism evidence="4 5">
    <name type="scientific">Tistrella mobilis (strain KA081020-065)</name>
    <dbReference type="NCBI Taxonomy" id="1110502"/>
    <lineage>
        <taxon>Bacteria</taxon>
        <taxon>Pseudomonadati</taxon>
        <taxon>Pseudomonadota</taxon>
        <taxon>Alphaproteobacteria</taxon>
        <taxon>Geminicoccales</taxon>
        <taxon>Geminicoccaceae</taxon>
        <taxon>Tistrella</taxon>
    </lineage>
</organism>
<comment type="similarity">
    <text evidence="1">Belongs to the ATP12 family.</text>
</comment>
<dbReference type="SUPFAM" id="SSF160909">
    <property type="entry name" value="ATP12-like"/>
    <property type="match status" value="1"/>
</dbReference>
<dbReference type="InterPro" id="IPR042272">
    <property type="entry name" value="ATP12_ATP_synth-F1-assembly_N"/>
</dbReference>
<dbReference type="KEGG" id="tmo:TMO_2601"/>
<accession>I3TNV1</accession>